<evidence type="ECO:0000313" key="22">
    <source>
        <dbReference type="Proteomes" id="UP000472270"/>
    </source>
</evidence>
<dbReference type="Gene3D" id="2.30.30.40">
    <property type="entry name" value="SH3 Domains"/>
    <property type="match status" value="1"/>
</dbReference>
<dbReference type="Gene3D" id="3.40.50.300">
    <property type="entry name" value="P-loop containing nucleotide triphosphate hydrolases"/>
    <property type="match status" value="1"/>
</dbReference>
<keyword evidence="7" id="KW-1003">Cell membrane</keyword>
<feature type="compositionally biased region" description="Basic and acidic residues" evidence="16">
    <location>
        <begin position="1375"/>
        <end position="1384"/>
    </location>
</feature>
<evidence type="ECO:0000256" key="5">
    <source>
        <dbReference type="ARBA" id="ARBA00022427"/>
    </source>
</evidence>
<evidence type="ECO:0000256" key="15">
    <source>
        <dbReference type="PROSITE-ProRule" id="PRU00192"/>
    </source>
</evidence>
<dbReference type="FunFam" id="2.30.42.10:FF:000013">
    <property type="entry name" value="Putative tight junction protein ZO-1"/>
    <property type="match status" value="1"/>
</dbReference>
<dbReference type="FunFam" id="2.60.220.30:FF:000004">
    <property type="entry name" value="tight junction protein ZO-1 isoform X1"/>
    <property type="match status" value="1"/>
</dbReference>
<protein>
    <recommendedName>
        <fullName evidence="14">Zona occludens protein 1</fullName>
    </recommendedName>
    <alternativeName>
        <fullName evidence="13">Zonula occludens protein 1</fullName>
    </alternativeName>
</protein>
<dbReference type="Pfam" id="PF00625">
    <property type="entry name" value="Guanylate_kin"/>
    <property type="match status" value="1"/>
</dbReference>
<dbReference type="GO" id="GO:0090557">
    <property type="term" value="P:establishment of endothelial intestinal barrier"/>
    <property type="evidence" value="ECO:0007669"/>
    <property type="project" value="TreeGrafter"/>
</dbReference>
<feature type="compositionally biased region" description="Polar residues" evidence="16">
    <location>
        <begin position="323"/>
        <end position="334"/>
    </location>
</feature>
<dbReference type="PROSITE" id="PS50106">
    <property type="entry name" value="PDZ"/>
    <property type="match status" value="3"/>
</dbReference>
<keyword evidence="10" id="KW-0303">Gap junction</keyword>
<evidence type="ECO:0000259" key="19">
    <source>
        <dbReference type="PROSITE" id="PS50106"/>
    </source>
</evidence>
<dbReference type="SUPFAM" id="SSF52540">
    <property type="entry name" value="P-loop containing nucleoside triphosphate hydrolases"/>
    <property type="match status" value="1"/>
</dbReference>
<feature type="region of interest" description="Disordered" evidence="16">
    <location>
        <begin position="1308"/>
        <end position="1420"/>
    </location>
</feature>
<dbReference type="CDD" id="cd06729">
    <property type="entry name" value="PDZ3_ZO1-like_domain"/>
    <property type="match status" value="1"/>
</dbReference>
<evidence type="ECO:0000256" key="14">
    <source>
        <dbReference type="ARBA" id="ARBA00081594"/>
    </source>
</evidence>
<feature type="domain" description="PDZ" evidence="19">
    <location>
        <begin position="415"/>
        <end position="496"/>
    </location>
</feature>
<dbReference type="InterPro" id="IPR008144">
    <property type="entry name" value="Guanylate_kin-like_dom"/>
</dbReference>
<dbReference type="PRINTS" id="PR01597">
    <property type="entry name" value="ZONOCCLUDNS"/>
</dbReference>
<organism evidence="21 22">
    <name type="scientific">Sinocyclocheilus rhinocerous</name>
    <dbReference type="NCBI Taxonomy" id="307959"/>
    <lineage>
        <taxon>Eukaryota</taxon>
        <taxon>Metazoa</taxon>
        <taxon>Chordata</taxon>
        <taxon>Craniata</taxon>
        <taxon>Vertebrata</taxon>
        <taxon>Euteleostomi</taxon>
        <taxon>Actinopterygii</taxon>
        <taxon>Neopterygii</taxon>
        <taxon>Teleostei</taxon>
        <taxon>Ostariophysi</taxon>
        <taxon>Cypriniformes</taxon>
        <taxon>Cyprinidae</taxon>
        <taxon>Cyprininae</taxon>
        <taxon>Sinocyclocheilus</taxon>
    </lineage>
</organism>
<evidence type="ECO:0000256" key="6">
    <source>
        <dbReference type="ARBA" id="ARBA00022443"/>
    </source>
</evidence>
<feature type="domain" description="Guanylate kinase-like" evidence="18">
    <location>
        <begin position="684"/>
        <end position="785"/>
    </location>
</feature>
<dbReference type="SMART" id="SM00072">
    <property type="entry name" value="GuKc"/>
    <property type="match status" value="1"/>
</dbReference>
<feature type="region of interest" description="Disordered" evidence="16">
    <location>
        <begin position="97"/>
        <end position="193"/>
    </location>
</feature>
<dbReference type="InterPro" id="IPR035597">
    <property type="entry name" value="ZO-1_SH3"/>
</dbReference>
<evidence type="ECO:0000256" key="9">
    <source>
        <dbReference type="ARBA" id="ARBA00022737"/>
    </source>
</evidence>
<dbReference type="InterPro" id="IPR036028">
    <property type="entry name" value="SH3-like_dom_sf"/>
</dbReference>
<comment type="similarity">
    <text evidence="4">Belongs to the MAGUK family.</text>
</comment>
<dbReference type="InterPro" id="IPR001478">
    <property type="entry name" value="PDZ"/>
</dbReference>
<evidence type="ECO:0000256" key="8">
    <source>
        <dbReference type="ARBA" id="ARBA00022553"/>
    </source>
</evidence>
<proteinExistence type="inferred from homology"/>
<dbReference type="SUPFAM" id="SSF50044">
    <property type="entry name" value="SH3-domain"/>
    <property type="match status" value="1"/>
</dbReference>
<feature type="compositionally biased region" description="Basic and acidic residues" evidence="16">
    <location>
        <begin position="148"/>
        <end position="177"/>
    </location>
</feature>
<evidence type="ECO:0000259" key="17">
    <source>
        <dbReference type="PROSITE" id="PS50002"/>
    </source>
</evidence>
<evidence type="ECO:0000256" key="12">
    <source>
        <dbReference type="ARBA" id="ARBA00023136"/>
    </source>
</evidence>
<dbReference type="Ensembl" id="ENSSRHT00000094394.1">
    <property type="protein sequence ID" value="ENSSRHP00000091913.1"/>
    <property type="gene ID" value="ENSSRHG00000039309.1"/>
</dbReference>
<dbReference type="GO" id="GO:0098609">
    <property type="term" value="P:cell-cell adhesion"/>
    <property type="evidence" value="ECO:0007669"/>
    <property type="project" value="TreeGrafter"/>
</dbReference>
<keyword evidence="9" id="KW-0677">Repeat</keyword>
<dbReference type="InterPro" id="IPR008145">
    <property type="entry name" value="GK/Ca_channel_bsu"/>
</dbReference>
<evidence type="ECO:0000256" key="1">
    <source>
        <dbReference type="ARBA" id="ARBA00004413"/>
    </source>
</evidence>
<feature type="compositionally biased region" description="Polar residues" evidence="16">
    <location>
        <begin position="1405"/>
        <end position="1416"/>
    </location>
</feature>
<feature type="region of interest" description="Disordered" evidence="16">
    <location>
        <begin position="821"/>
        <end position="892"/>
    </location>
</feature>
<keyword evidence="12" id="KW-0472">Membrane</keyword>
<dbReference type="PROSITE" id="PS50002">
    <property type="entry name" value="SH3"/>
    <property type="match status" value="1"/>
</dbReference>
<evidence type="ECO:0000256" key="11">
    <source>
        <dbReference type="ARBA" id="ARBA00022949"/>
    </source>
</evidence>
<feature type="region of interest" description="Disordered" evidence="16">
    <location>
        <begin position="986"/>
        <end position="1123"/>
    </location>
</feature>
<dbReference type="PANTHER" id="PTHR13865">
    <property type="entry name" value="TIGHT JUNCTION PROTEIN"/>
    <property type="match status" value="1"/>
</dbReference>
<evidence type="ECO:0000313" key="21">
    <source>
        <dbReference type="Ensembl" id="ENSSRHP00000091913.1"/>
    </source>
</evidence>
<dbReference type="Pfam" id="PF00791">
    <property type="entry name" value="ZU5"/>
    <property type="match status" value="1"/>
</dbReference>
<feature type="compositionally biased region" description="Polar residues" evidence="16">
    <location>
        <begin position="1072"/>
        <end position="1084"/>
    </location>
</feature>
<gene>
    <name evidence="21" type="primary">LOC107750483</name>
</gene>
<dbReference type="GO" id="GO:0005886">
    <property type="term" value="C:plasma membrane"/>
    <property type="evidence" value="ECO:0007669"/>
    <property type="project" value="UniProtKB-SubCell"/>
</dbReference>
<feature type="compositionally biased region" description="Pro residues" evidence="16">
    <location>
        <begin position="1106"/>
        <end position="1115"/>
    </location>
</feature>
<dbReference type="CDD" id="cd06727">
    <property type="entry name" value="PDZ1_ZO1-like"/>
    <property type="match status" value="1"/>
</dbReference>
<evidence type="ECO:0000259" key="18">
    <source>
        <dbReference type="PROSITE" id="PS50052"/>
    </source>
</evidence>
<dbReference type="PROSITE" id="PS51145">
    <property type="entry name" value="ZU5"/>
    <property type="match status" value="1"/>
</dbReference>
<dbReference type="SMART" id="SM00218">
    <property type="entry name" value="ZU5"/>
    <property type="match status" value="1"/>
</dbReference>
<reference evidence="21" key="2">
    <citation type="submission" date="2025-09" db="UniProtKB">
        <authorList>
            <consortium name="Ensembl"/>
        </authorList>
    </citation>
    <scope>IDENTIFICATION</scope>
</reference>
<dbReference type="CDD" id="cd06728">
    <property type="entry name" value="PDZ2_ZO1-like_ds"/>
    <property type="match status" value="1"/>
</dbReference>
<dbReference type="PANTHER" id="PTHR13865:SF31">
    <property type="entry name" value="TIGHT JUNCTION PROTEIN ZO-1 ISOFORM X1"/>
    <property type="match status" value="1"/>
</dbReference>
<comment type="subcellular location">
    <subcellularLocation>
        <location evidence="3">Cell junction</location>
        <location evidence="3">Gap junction</location>
    </subcellularLocation>
    <subcellularLocation>
        <location evidence="2">Cell junction</location>
        <location evidence="2">Tight junction</location>
    </subcellularLocation>
    <subcellularLocation>
        <location evidence="1">Cell membrane</location>
        <topology evidence="1">Peripheral membrane protein</topology>
        <orientation evidence="1">Cytoplasmic side</orientation>
    </subcellularLocation>
</comment>
<keyword evidence="6 15" id="KW-0728">SH3 domain</keyword>
<evidence type="ECO:0000256" key="7">
    <source>
        <dbReference type="ARBA" id="ARBA00022475"/>
    </source>
</evidence>
<dbReference type="SUPFAM" id="SSF50156">
    <property type="entry name" value="PDZ domain-like"/>
    <property type="match status" value="3"/>
</dbReference>
<feature type="region of interest" description="Disordered" evidence="16">
    <location>
        <begin position="927"/>
        <end position="947"/>
    </location>
</feature>
<dbReference type="GO" id="GO:0005921">
    <property type="term" value="C:gap junction"/>
    <property type="evidence" value="ECO:0007669"/>
    <property type="project" value="UniProtKB-SubCell"/>
</dbReference>
<feature type="region of interest" description="Disordered" evidence="16">
    <location>
        <begin position="295"/>
        <end position="389"/>
    </location>
</feature>
<keyword evidence="5" id="KW-0796">Tight junction</keyword>
<dbReference type="PROSITE" id="PS50052">
    <property type="entry name" value="GUANYLATE_KINASE_2"/>
    <property type="match status" value="1"/>
</dbReference>
<evidence type="ECO:0000256" key="3">
    <source>
        <dbReference type="ARBA" id="ARBA00004610"/>
    </source>
</evidence>
<reference evidence="21" key="1">
    <citation type="submission" date="2025-08" db="UniProtKB">
        <authorList>
            <consortium name="Ensembl"/>
        </authorList>
    </citation>
    <scope>IDENTIFICATION</scope>
</reference>
<feature type="compositionally biased region" description="Polar residues" evidence="16">
    <location>
        <begin position="1389"/>
        <end position="1398"/>
    </location>
</feature>
<dbReference type="GO" id="GO:1905605">
    <property type="term" value="P:positive regulation of blood-brain barrier permeability"/>
    <property type="evidence" value="ECO:0007669"/>
    <property type="project" value="TreeGrafter"/>
</dbReference>
<dbReference type="SMART" id="SM00228">
    <property type="entry name" value="PDZ"/>
    <property type="match status" value="3"/>
</dbReference>
<keyword evidence="8" id="KW-0597">Phosphoprotein</keyword>
<dbReference type="FunFam" id="2.30.42.10:FF:000009">
    <property type="entry name" value="Putative tight junction protein ZO-1"/>
    <property type="match status" value="1"/>
</dbReference>
<keyword evidence="22" id="KW-1185">Reference proteome</keyword>
<feature type="domain" description="SH3" evidence="17">
    <location>
        <begin position="510"/>
        <end position="578"/>
    </location>
</feature>
<dbReference type="InterPro" id="IPR036034">
    <property type="entry name" value="PDZ_sf"/>
</dbReference>
<dbReference type="GO" id="GO:0005923">
    <property type="term" value="C:bicellular tight junction"/>
    <property type="evidence" value="ECO:0007669"/>
    <property type="project" value="UniProtKB-SubCell"/>
</dbReference>
<dbReference type="Gene3D" id="2.60.220.30">
    <property type="match status" value="1"/>
</dbReference>
<feature type="compositionally biased region" description="Acidic residues" evidence="16">
    <location>
        <begin position="122"/>
        <end position="134"/>
    </location>
</feature>
<dbReference type="InterPro" id="IPR000906">
    <property type="entry name" value="ZU5_dom"/>
</dbReference>
<feature type="compositionally biased region" description="Low complexity" evidence="16">
    <location>
        <begin position="927"/>
        <end position="943"/>
    </location>
</feature>
<dbReference type="FunFam" id="3.40.50.300:FF:000110">
    <property type="entry name" value="tight junction protein ZO-1 isoform X1"/>
    <property type="match status" value="1"/>
</dbReference>
<feature type="compositionally biased region" description="Basic residues" evidence="16">
    <location>
        <begin position="97"/>
        <end position="106"/>
    </location>
</feature>
<dbReference type="Gene3D" id="2.30.42.10">
    <property type="match status" value="3"/>
</dbReference>
<feature type="region of interest" description="Disordered" evidence="16">
    <location>
        <begin position="1229"/>
        <end position="1253"/>
    </location>
</feature>
<feature type="compositionally biased region" description="Polar residues" evidence="16">
    <location>
        <begin position="1343"/>
        <end position="1362"/>
    </location>
</feature>
<keyword evidence="11" id="KW-0965">Cell junction</keyword>
<evidence type="ECO:0000256" key="2">
    <source>
        <dbReference type="ARBA" id="ARBA00004435"/>
    </source>
</evidence>
<sequence length="1603" mass="179140">LERSTTMEETVIWEQHTVTLHRAPGFGFGIAISGGRDNPHFQSGETSIVISDVLKGGPAEGLLQENDRVVMVNGVSMDNVEHAYAVQQLRKSGKNAKITIRRKRKVQIPVSRGGDRETMSEREEEDDTEEDDYEGPARAGEASGGTSRRNERSGSTGRRDHSNSRERSISPRSDRRSVASNVPPRPSKVTLVKSRKNEEYGLRLASHIFVKDISPESLAARDGNIQEGDVVLKINGTVTENLSLIDAKKLIERSKGKLKMVVQRDERATLLNIPDMDDSIPSANSDRDDISEIHSLASDHSHEHTRRSRSCSPDKRSEPSDISGHSPQQMSNGSHRSREEERISKPAAVSTPVKMTEDALLVPPTEQPGDKQIPPLPEPKPVYAQPGQPDVDLPVSPSDAPVPSVTHDDSILRPSMKLVKFKKGESVGLRLAGGNDVGIFVAGVLEDSPAAKEGLEEGDQILRVNNVDFANIIREEAVLFLLDLPRGEEVTILAQRKKDVYRRIVESDVGDSFYIRTHFEYEKESPYGLSFNKGEVFRVVDTLYNGKLGSWLAIRIGKNHQEVERGIIPNKNRAEQLSSVQYTLPKTTGGDRADFWRFRGLRSSKRNLRKSREDLSAQPVQTKFPAYERVVLREAGFLRPVVIFGPIADVARDKLAREVPDMFELAKSEPRDAGTDQRSSGIIRLHTIKQIIDRDKHAVLDITPNAVDRLNYAQWYPIVALLNPDSKQGVKNMRTRLCPESRKSARKLHERALKLRKNNHHLFTATINMNSMNDGWYGALKETIQQQQNQLVWVSEGKAEGAPDDDLDLHDDRLSYVSAPGSEYSMYSTDSRHTSDYEDTDTEGGAYTDQELDETLNDEVGPPIEPAITRSSEPVREDPPVIQEPPGYRVYQPEPLNRIDPAGFKAPAPQQVMYKKDIYRNNEPVQVNQNPMQPNYNPQQPLYQEDKPYRDYDHQPYCYDGGYMEPKARNFDPHLHFDSSMPPYDEQWAPYDQTSGYDPHMPYEDGLNRIYGHPQMRHDTGYDSSRPRYGKPSPGPIRHDEPPPARPQYDQEALPRTQASSRSPEPPKQQYYDPSQRPSYTQPPQRGYVNSEASVTPPKPESISPPVEPALPLPPAEAEDDPAMKPQSVLTRVKMFENKRSVNLTDPCGISHSNEVSPRSPSSGCHYLNSILYIKHFKVHIRLSSVRSPEPQQPQPKATDDIIRSNNNDPDEDEEYYRKQLSYFDRRSFDSKPSAQLAPAIKPTQPQSQPGYYPRAESVEKINPVAPANPAVPPPTLPKPSGTSLFSICKETSTHSYTHFFTYSLTVTPPLDPHGSPKVKPPNHEDTVQSTYLPQKSFPDKSPVNSTGEPPKTNSTTTSSYNRFVPKPYTTSARPFERKFDSPKFNHNLLPNDSQNKTDNVKAPISTTTKPQSSPQPIDHDSGLDTFTRTMDQKPKYQQNNINAVPKAIPVSPSALEDDDDDDSHTVVATARGIFNSNGGVLSSIETGVSIIIPQGAIPDGVEQEIYFKVCRDNSILPPLDKEKGETLLSPLVMCGPHGLKFLKPVELRLPHCASMTPDGWSFALKSSDSSSGDPKSWQNKSLPGDPNYLVGANCVSVLIDHF</sequence>
<dbReference type="Pfam" id="PF00595">
    <property type="entry name" value="PDZ"/>
    <property type="match status" value="3"/>
</dbReference>
<evidence type="ECO:0000256" key="4">
    <source>
        <dbReference type="ARBA" id="ARBA00007014"/>
    </source>
</evidence>
<dbReference type="Proteomes" id="UP000472270">
    <property type="component" value="Unassembled WGS sequence"/>
</dbReference>
<feature type="domain" description="PDZ" evidence="19">
    <location>
        <begin position="17"/>
        <end position="104"/>
    </location>
</feature>
<feature type="domain" description="PDZ" evidence="19">
    <location>
        <begin position="188"/>
        <end position="266"/>
    </location>
</feature>
<dbReference type="GO" id="GO:0150105">
    <property type="term" value="P:protein localization to cell-cell junction"/>
    <property type="evidence" value="ECO:0007669"/>
    <property type="project" value="TreeGrafter"/>
</dbReference>
<dbReference type="InterPro" id="IPR027417">
    <property type="entry name" value="P-loop_NTPase"/>
</dbReference>
<feature type="domain" description="ZU5" evidence="20">
    <location>
        <begin position="1469"/>
        <end position="1603"/>
    </location>
</feature>
<name>A0A673MUG8_9TELE</name>
<dbReference type="InterPro" id="IPR001452">
    <property type="entry name" value="SH3_domain"/>
</dbReference>
<evidence type="ECO:0000259" key="20">
    <source>
        <dbReference type="PROSITE" id="PS51145"/>
    </source>
</evidence>
<evidence type="ECO:0000256" key="10">
    <source>
        <dbReference type="ARBA" id="ARBA00022868"/>
    </source>
</evidence>
<dbReference type="InterPro" id="IPR005417">
    <property type="entry name" value="ZO"/>
</dbReference>
<accession>A0A673MUG8</accession>
<dbReference type="FunFam" id="2.30.42.10:FF:000170">
    <property type="entry name" value="tight junction protein ZO-1 isoform X2"/>
    <property type="match status" value="1"/>
</dbReference>
<dbReference type="GO" id="GO:0045216">
    <property type="term" value="P:cell-cell junction organization"/>
    <property type="evidence" value="ECO:0007669"/>
    <property type="project" value="TreeGrafter"/>
</dbReference>
<feature type="region of interest" description="Disordered" evidence="16">
    <location>
        <begin position="1185"/>
        <end position="1215"/>
    </location>
</feature>
<evidence type="ECO:0000256" key="13">
    <source>
        <dbReference type="ARBA" id="ARBA00077377"/>
    </source>
</evidence>
<dbReference type="CDD" id="cd12026">
    <property type="entry name" value="SH3_ZO-1"/>
    <property type="match status" value="1"/>
</dbReference>
<dbReference type="Pfam" id="PF07653">
    <property type="entry name" value="SH3_2"/>
    <property type="match status" value="1"/>
</dbReference>
<dbReference type="GO" id="GO:0050839">
    <property type="term" value="F:cell adhesion molecule binding"/>
    <property type="evidence" value="ECO:0007669"/>
    <property type="project" value="TreeGrafter"/>
</dbReference>
<evidence type="ECO:0000256" key="16">
    <source>
        <dbReference type="SAM" id="MobiDB-lite"/>
    </source>
</evidence>